<feature type="signal peptide" evidence="1">
    <location>
        <begin position="1"/>
        <end position="24"/>
    </location>
</feature>
<dbReference type="Gene3D" id="2.60.40.10">
    <property type="entry name" value="Immunoglobulins"/>
    <property type="match status" value="3"/>
</dbReference>
<evidence type="ECO:0000313" key="3">
    <source>
        <dbReference type="EMBL" id="MDA0159556.1"/>
    </source>
</evidence>
<evidence type="ECO:0000313" key="4">
    <source>
        <dbReference type="Proteomes" id="UP001149140"/>
    </source>
</evidence>
<dbReference type="InterPro" id="IPR013783">
    <property type="entry name" value="Ig-like_fold"/>
</dbReference>
<dbReference type="RefSeq" id="WP_270038296.1">
    <property type="nucleotide sequence ID" value="NZ_JAPDOD010000002.1"/>
</dbReference>
<dbReference type="InterPro" id="IPR032109">
    <property type="entry name" value="Big_3_5"/>
</dbReference>
<dbReference type="AlphaFoldDB" id="A0A9X3S0V9"/>
<dbReference type="Proteomes" id="UP001149140">
    <property type="component" value="Unassembled WGS sequence"/>
</dbReference>
<dbReference type="Pfam" id="PF16640">
    <property type="entry name" value="Big_3_5"/>
    <property type="match status" value="2"/>
</dbReference>
<reference evidence="3" key="1">
    <citation type="submission" date="2022-10" db="EMBL/GenBank/DDBJ databases">
        <title>The WGS of Solirubrobacter ginsenosidimutans DSM 21036.</title>
        <authorList>
            <person name="Jiang Z."/>
        </authorList>
    </citation>
    <scope>NUCLEOTIDE SEQUENCE</scope>
    <source>
        <strain evidence="3">DSM 21036</strain>
    </source>
</reference>
<gene>
    <name evidence="3" type="ORF">OM076_04710</name>
</gene>
<feature type="domain" description="Bacterial Ig-like" evidence="2">
    <location>
        <begin position="416"/>
        <end position="501"/>
    </location>
</feature>
<protein>
    <submittedName>
        <fullName evidence="3">Ig-like domain-containing protein</fullName>
    </submittedName>
</protein>
<accession>A0A9X3S0V9</accession>
<organism evidence="3 4">
    <name type="scientific">Solirubrobacter ginsenosidimutans</name>
    <dbReference type="NCBI Taxonomy" id="490573"/>
    <lineage>
        <taxon>Bacteria</taxon>
        <taxon>Bacillati</taxon>
        <taxon>Actinomycetota</taxon>
        <taxon>Thermoleophilia</taxon>
        <taxon>Solirubrobacterales</taxon>
        <taxon>Solirubrobacteraceae</taxon>
        <taxon>Solirubrobacter</taxon>
    </lineage>
</organism>
<sequence length="632" mass="65416">MRALRASAAAILVAIVVWPAASVAGASAIPTGVLDQSTGEHCCIAVGVTNHDTGAGFVRSAAAETFTAGLAGFLDTAELYIYQGQGLGGRYRVQLTGVAADGTPDEQPLATAVLDGCREGRLTSDPPSRVVFSPAPAILAGHQYALVVEYAPGTTGERAALWSGGAMDLPNGFPWAKDRTAMSPVWRSVWAGKPLSLFTYVSAVQPPALAGEPTTVTVSPTTTPIRRLEDVVFEARVAARPGRVPTGSVTFTVDGTVQPSVALDAAGTARQDARFTNSGPHTVTAAYCPAADLAFVSSEATSSFSVSDSRWRTRTALAAEPNPSVAWEPVTFEATVANAETGAPGLVGQVQFTEDDGTPIGPPMVLDGDGKAKLVAEAGAGTYTVRAHYFGDTLHDASTAALVQRIDRAATTTTLTGASGVIQAGRPVTIGVLVESEARSDGIPSGTVQLSADGAQIGVPERLDEDGVALLTVTPSAPGTPTIVVRYGGDEDYLPSEAQRVQPVLAPTVPAAPVATPRPVPRPASLTRADVLKALRIARTVPVPRRGAFALGALQSTRVRSVIADITARRGARKVLVAQARSTGTTVKARLTAAGRRLLAPGKRVTVQVALTVVDDTDHTLSVTLTRTLRRR</sequence>
<feature type="domain" description="Bacterial Ig-like" evidence="2">
    <location>
        <begin position="318"/>
        <end position="402"/>
    </location>
</feature>
<feature type="chain" id="PRO_5040859752" evidence="1">
    <location>
        <begin position="25"/>
        <end position="632"/>
    </location>
</feature>
<dbReference type="EMBL" id="JAPDOD010000002">
    <property type="protein sequence ID" value="MDA0159556.1"/>
    <property type="molecule type" value="Genomic_DNA"/>
</dbReference>
<proteinExistence type="predicted"/>
<keyword evidence="1" id="KW-0732">Signal</keyword>
<name>A0A9X3S0V9_9ACTN</name>
<comment type="caution">
    <text evidence="3">The sequence shown here is derived from an EMBL/GenBank/DDBJ whole genome shotgun (WGS) entry which is preliminary data.</text>
</comment>
<evidence type="ECO:0000259" key="2">
    <source>
        <dbReference type="Pfam" id="PF16640"/>
    </source>
</evidence>
<evidence type="ECO:0000256" key="1">
    <source>
        <dbReference type="SAM" id="SignalP"/>
    </source>
</evidence>
<keyword evidence="4" id="KW-1185">Reference proteome</keyword>
<dbReference type="GO" id="GO:0005975">
    <property type="term" value="P:carbohydrate metabolic process"/>
    <property type="evidence" value="ECO:0007669"/>
    <property type="project" value="UniProtKB-ARBA"/>
</dbReference>